<proteinExistence type="predicted"/>
<evidence type="ECO:0000313" key="1">
    <source>
        <dbReference type="Proteomes" id="UP000095281"/>
    </source>
</evidence>
<accession>A0A1I8BC08</accession>
<evidence type="ECO:0000313" key="2">
    <source>
        <dbReference type="WBParaSite" id="MhA1_Contig1803.frz3.gene3"/>
    </source>
</evidence>
<organism evidence="1 2">
    <name type="scientific">Meloidogyne hapla</name>
    <name type="common">Root-knot nematode worm</name>
    <dbReference type="NCBI Taxonomy" id="6305"/>
    <lineage>
        <taxon>Eukaryota</taxon>
        <taxon>Metazoa</taxon>
        <taxon>Ecdysozoa</taxon>
        <taxon>Nematoda</taxon>
        <taxon>Chromadorea</taxon>
        <taxon>Rhabditida</taxon>
        <taxon>Tylenchina</taxon>
        <taxon>Tylenchomorpha</taxon>
        <taxon>Tylenchoidea</taxon>
        <taxon>Meloidogynidae</taxon>
        <taxon>Meloidogyninae</taxon>
        <taxon>Meloidogyne</taxon>
    </lineage>
</organism>
<sequence>MVTFVQQTDGAGNLLPFSQTSPYVKAPTIAVSCDGCNTISTNNANTGTASTCSGPLTTVG</sequence>
<dbReference type="WBParaSite" id="MhA1_Contig1803.frz3.gene3">
    <property type="protein sequence ID" value="MhA1_Contig1803.frz3.gene3"/>
    <property type="gene ID" value="MhA1_Contig1803.frz3.gene3"/>
</dbReference>
<reference evidence="2" key="1">
    <citation type="submission" date="2016-11" db="UniProtKB">
        <authorList>
            <consortium name="WormBaseParasite"/>
        </authorList>
    </citation>
    <scope>IDENTIFICATION</scope>
</reference>
<name>A0A1I8BC08_MELHA</name>
<dbReference type="AlphaFoldDB" id="A0A1I8BC08"/>
<dbReference type="Proteomes" id="UP000095281">
    <property type="component" value="Unplaced"/>
</dbReference>
<keyword evidence="1" id="KW-1185">Reference proteome</keyword>
<protein>
    <submittedName>
        <fullName evidence="2">Spore coat protein</fullName>
    </submittedName>
</protein>